<comment type="caution">
    <text evidence="2">The sequence shown here is derived from an EMBL/GenBank/DDBJ whole genome shotgun (WGS) entry which is preliminary data.</text>
</comment>
<evidence type="ECO:0000313" key="2">
    <source>
        <dbReference type="EMBL" id="OKH23034.1"/>
    </source>
</evidence>
<feature type="transmembrane region" description="Helical" evidence="1">
    <location>
        <begin position="215"/>
        <end position="231"/>
    </location>
</feature>
<keyword evidence="1" id="KW-0472">Membrane</keyword>
<dbReference type="OrthoDB" id="528851at2"/>
<feature type="transmembrane region" description="Helical" evidence="1">
    <location>
        <begin position="50"/>
        <end position="68"/>
    </location>
</feature>
<proteinExistence type="predicted"/>
<keyword evidence="1" id="KW-1133">Transmembrane helix</keyword>
<dbReference type="STRING" id="1921803.NIES593_11270"/>
<feature type="transmembrane region" description="Helical" evidence="1">
    <location>
        <begin position="20"/>
        <end position="38"/>
    </location>
</feature>
<feature type="transmembrane region" description="Helical" evidence="1">
    <location>
        <begin position="141"/>
        <end position="163"/>
    </location>
</feature>
<reference evidence="2 3" key="1">
    <citation type="submission" date="2016-11" db="EMBL/GenBank/DDBJ databases">
        <title>Draft Genome Sequences of Nine Cyanobacterial Strains from Diverse Habitats.</title>
        <authorList>
            <person name="Zhu T."/>
            <person name="Hou S."/>
            <person name="Lu X."/>
            <person name="Hess W.R."/>
        </authorList>
    </citation>
    <scope>NUCLEOTIDE SEQUENCE [LARGE SCALE GENOMIC DNA]</scope>
    <source>
        <strain evidence="2 3">NIES-593</strain>
    </source>
</reference>
<protein>
    <recommendedName>
        <fullName evidence="4">O-antigen polymerase</fullName>
    </recommendedName>
</protein>
<feature type="transmembrane region" description="Helical" evidence="1">
    <location>
        <begin position="80"/>
        <end position="100"/>
    </location>
</feature>
<dbReference type="RefSeq" id="WP_073599665.1">
    <property type="nucleotide sequence ID" value="NZ_MRCB01000011.1"/>
</dbReference>
<accession>A0A1U7HHK1</accession>
<feature type="transmembrane region" description="Helical" evidence="1">
    <location>
        <begin position="260"/>
        <end position="278"/>
    </location>
</feature>
<feature type="transmembrane region" description="Helical" evidence="1">
    <location>
        <begin position="106"/>
        <end position="129"/>
    </location>
</feature>
<feature type="transmembrane region" description="Helical" evidence="1">
    <location>
        <begin position="417"/>
        <end position="433"/>
    </location>
</feature>
<feature type="transmembrane region" description="Helical" evidence="1">
    <location>
        <begin position="384"/>
        <end position="405"/>
    </location>
</feature>
<keyword evidence="3" id="KW-1185">Reference proteome</keyword>
<evidence type="ECO:0008006" key="4">
    <source>
        <dbReference type="Google" id="ProtNLM"/>
    </source>
</evidence>
<organism evidence="2 3">
    <name type="scientific">Hydrococcus rivularis NIES-593</name>
    <dbReference type="NCBI Taxonomy" id="1921803"/>
    <lineage>
        <taxon>Bacteria</taxon>
        <taxon>Bacillati</taxon>
        <taxon>Cyanobacteriota</taxon>
        <taxon>Cyanophyceae</taxon>
        <taxon>Pleurocapsales</taxon>
        <taxon>Hydrococcaceae</taxon>
        <taxon>Hydrococcus</taxon>
    </lineage>
</organism>
<dbReference type="AlphaFoldDB" id="A0A1U7HHK1"/>
<evidence type="ECO:0000256" key="1">
    <source>
        <dbReference type="SAM" id="Phobius"/>
    </source>
</evidence>
<name>A0A1U7HHK1_9CYAN</name>
<feature type="transmembrane region" description="Helical" evidence="1">
    <location>
        <begin position="237"/>
        <end position="253"/>
    </location>
</feature>
<dbReference type="Proteomes" id="UP000186868">
    <property type="component" value="Unassembled WGS sequence"/>
</dbReference>
<feature type="transmembrane region" description="Helical" evidence="1">
    <location>
        <begin position="183"/>
        <end position="208"/>
    </location>
</feature>
<keyword evidence="1" id="KW-0812">Transmembrane</keyword>
<sequence>MSLSYEEDEKIATRKKKKSFSINNSTLILLAFSTAFYSRIFCSITGAPSALNFFHFVSVSFALVVALATSRTRDRKQIALSWTLLWWLLVFLGTMVASALINGAGIINVVFNFLLLGEPFMFLLAIVVIPLSPASLKQMRLWLLVSALINLLLAQLQRILLLSGNISAAGMRGTMDATDGVQGVFFVTGAGGYVSAAVSVSAALYFFLYVKAVPLWIRIFGLIGAIHQILISDTKQVLLTSILAWVVLVLTKVQNIKKLLGYLIAFALAVSAFVWAAQNLEAFSVYGYWFGRSYLFGIDDPQNSALGVKSEGIRMVLSHYHSPLNWFFGLGPGHTLGRLGGWSIREYWTILSRLGATDPPLYDEIWKFINGNWLALTTTLVVPLFSWAGIWGDLGWVGLGVYLYLGFIVWQRLCLDDLSRFLLLTVFVYGFFLTQMEEPGFMLTIAAFIGLRWHENRSKFQNYLYERKSQLQFSVLQDPSSFSPNRTP</sequence>
<evidence type="ECO:0000313" key="3">
    <source>
        <dbReference type="Proteomes" id="UP000186868"/>
    </source>
</evidence>
<dbReference type="EMBL" id="MRCB01000011">
    <property type="protein sequence ID" value="OKH23034.1"/>
    <property type="molecule type" value="Genomic_DNA"/>
</dbReference>
<gene>
    <name evidence="2" type="ORF">NIES593_11270</name>
</gene>